<feature type="chain" id="PRO_5046507209" evidence="1">
    <location>
        <begin position="22"/>
        <end position="311"/>
    </location>
</feature>
<proteinExistence type="predicted"/>
<dbReference type="EMBL" id="JAMQPV010000005">
    <property type="protein sequence ID" value="MCW7463988.1"/>
    <property type="molecule type" value="Genomic_DNA"/>
</dbReference>
<organism evidence="3 4">
    <name type="scientific">Leptospira limi</name>
    <dbReference type="NCBI Taxonomy" id="2950023"/>
    <lineage>
        <taxon>Bacteria</taxon>
        <taxon>Pseudomonadati</taxon>
        <taxon>Spirochaetota</taxon>
        <taxon>Spirochaetia</taxon>
        <taxon>Leptospirales</taxon>
        <taxon>Leptospiraceae</taxon>
        <taxon>Leptospira</taxon>
    </lineage>
</organism>
<feature type="domain" description="SH3b" evidence="2">
    <location>
        <begin position="214"/>
        <end position="275"/>
    </location>
</feature>
<dbReference type="InterPro" id="IPR003646">
    <property type="entry name" value="SH3-like_bac-type"/>
</dbReference>
<reference evidence="3 4" key="1">
    <citation type="submission" date="2022-06" db="EMBL/GenBank/DDBJ databases">
        <title>Leptospira isolates from biofilms formed at urban environments.</title>
        <authorList>
            <person name="Ribeiro P.S."/>
            <person name="Sousa T."/>
            <person name="Carvalho N."/>
            <person name="Aburjaile F."/>
            <person name="Neves F."/>
            <person name="Oliveira D."/>
            <person name="Blanco L."/>
            <person name="Lima J."/>
            <person name="Costa F."/>
            <person name="Brenig B."/>
            <person name="Soares S."/>
            <person name="Ramos R."/>
            <person name="Goes-Neto A."/>
            <person name="Matiuzzi M."/>
            <person name="Azevedo V."/>
            <person name="Ristow P."/>
        </authorList>
    </citation>
    <scope>NUCLEOTIDE SEQUENCE [LARGE SCALE GENOMIC DNA]</scope>
    <source>
        <strain evidence="3 4">VSF25</strain>
    </source>
</reference>
<dbReference type="Gene3D" id="2.30.30.40">
    <property type="entry name" value="SH3 Domains"/>
    <property type="match status" value="1"/>
</dbReference>
<accession>A0ABT3M1Z2</accession>
<gene>
    <name evidence="3" type="ORF">ND812_17930</name>
</gene>
<comment type="caution">
    <text evidence="3">The sequence shown here is derived from an EMBL/GenBank/DDBJ whole genome shotgun (WGS) entry which is preliminary data.</text>
</comment>
<evidence type="ECO:0000259" key="2">
    <source>
        <dbReference type="Pfam" id="PF08239"/>
    </source>
</evidence>
<name>A0ABT3M1Z2_9LEPT</name>
<evidence type="ECO:0000256" key="1">
    <source>
        <dbReference type="SAM" id="SignalP"/>
    </source>
</evidence>
<evidence type="ECO:0000313" key="4">
    <source>
        <dbReference type="Proteomes" id="UP001209737"/>
    </source>
</evidence>
<keyword evidence="1" id="KW-0732">Signal</keyword>
<dbReference type="Pfam" id="PF08239">
    <property type="entry name" value="SH3_3"/>
    <property type="match status" value="1"/>
</dbReference>
<sequence length="311" mass="36317">MGTKKKIFVSLVFLILNFEIAADEVHKSEYFSYWSKELKKFNYSLPDELKDRFFISNFDNAEIKTERISIIINKVSFPNETINYGIFIRSNAISNLASNVYRAFYFQNEKLSLVTSTALYIDGLKRYDFGGIIVRVGLTYEYDDHGHLTISCLDKTTKKTFYEIVAKQYCDQSIELNDENSVVRVRSYQSNCNYGCLRYFPYLEPGDYFTVKNQVNLRKEPTSKSEVLKSLVKDTKIKIIEDTFKHEYFQGQDAANWVKVRIEDGGEGFIYGGFLRAPFEPDFVLIREKAAKWKKYTVKNKKGLKFQVFII</sequence>
<evidence type="ECO:0000313" key="3">
    <source>
        <dbReference type="EMBL" id="MCW7463988.1"/>
    </source>
</evidence>
<keyword evidence="4" id="KW-1185">Reference proteome</keyword>
<feature type="signal peptide" evidence="1">
    <location>
        <begin position="1"/>
        <end position="21"/>
    </location>
</feature>
<protein>
    <submittedName>
        <fullName evidence="3">SH3 domain-containing protein</fullName>
    </submittedName>
</protein>
<dbReference type="Proteomes" id="UP001209737">
    <property type="component" value="Unassembled WGS sequence"/>
</dbReference>
<dbReference type="RefSeq" id="WP_265376703.1">
    <property type="nucleotide sequence ID" value="NZ_JAMQPV010000005.1"/>
</dbReference>